<dbReference type="InterPro" id="IPR008928">
    <property type="entry name" value="6-hairpin_glycosidase_sf"/>
</dbReference>
<keyword evidence="4" id="KW-1185">Reference proteome</keyword>
<sequence length="406" mass="45091">MASAQTNGPITSRQPNESAGVQDWVSWFWDDFLPGWTLRARDPESIGFFDLLDEAGQPMQPARRTILAQARLLFTFSHLALMSDNPAYHRAARIARAAIPAFRKAPGLYRRAINASGEPTDDPVDDLAFSYDLSFVILGLSAWGRLTQDDNVTPELDACWSMVETVLTDPATGLMLEHDGIEDPASALSPNRAQNPHMHLYEAALQAFEMTGTPIWLERAARMRAKGLEYFLDSDSGTITEFIAPDLSVLPGCDGARREIGHQCEWAWLLFREVELGGDPSQREVAMRMLGFADRHGFSEGGFMHGAAFDAVSADVSWREDRFLLWPQTEAIKAYAVRATEGDNGEKAQALALLIFRRFFAGRAAFANQLDTKGRALWPDALSRLLYHLVLALTEGARAGLWRYPG</sequence>
<accession>A0A1W2EK29</accession>
<dbReference type="SUPFAM" id="SSF48208">
    <property type="entry name" value="Six-hairpin glycosidases"/>
    <property type="match status" value="1"/>
</dbReference>
<dbReference type="PANTHER" id="PTHR15108">
    <property type="entry name" value="N-ACYLGLUCOSAMINE-2-EPIMERASE"/>
    <property type="match status" value="1"/>
</dbReference>
<dbReference type="Gene3D" id="1.50.10.10">
    <property type="match status" value="1"/>
</dbReference>
<reference evidence="3 4" key="1">
    <citation type="submission" date="2017-04" db="EMBL/GenBank/DDBJ databases">
        <authorList>
            <person name="Afonso C.L."/>
            <person name="Miller P.J."/>
            <person name="Scott M.A."/>
            <person name="Spackman E."/>
            <person name="Goraichik I."/>
            <person name="Dimitrov K.M."/>
            <person name="Suarez D.L."/>
            <person name="Swayne D.E."/>
        </authorList>
    </citation>
    <scope>NUCLEOTIDE SEQUENCE [LARGE SCALE GENOMIC DNA]</scope>
    <source>
        <strain evidence="3 4">CGMCC 1.12644</strain>
    </source>
</reference>
<dbReference type="Pfam" id="PF07221">
    <property type="entry name" value="GlcNAc_2-epim"/>
    <property type="match status" value="1"/>
</dbReference>
<proteinExistence type="inferred from homology"/>
<comment type="similarity">
    <text evidence="1">Belongs to the N-acylglucosamine 2-epimerase family.</text>
</comment>
<dbReference type="Proteomes" id="UP000192330">
    <property type="component" value="Unassembled WGS sequence"/>
</dbReference>
<keyword evidence="2 3" id="KW-0413">Isomerase</keyword>
<dbReference type="AlphaFoldDB" id="A0A1W2EK29"/>
<dbReference type="GO" id="GO:0016853">
    <property type="term" value="F:isomerase activity"/>
    <property type="evidence" value="ECO:0007669"/>
    <property type="project" value="UniProtKB-KW"/>
</dbReference>
<evidence type="ECO:0000313" key="3">
    <source>
        <dbReference type="EMBL" id="SMD10091.1"/>
    </source>
</evidence>
<evidence type="ECO:0000256" key="1">
    <source>
        <dbReference type="ARBA" id="ARBA00008558"/>
    </source>
</evidence>
<dbReference type="InterPro" id="IPR012341">
    <property type="entry name" value="6hp_glycosidase-like_sf"/>
</dbReference>
<gene>
    <name evidence="3" type="ORF">SAMN06295998_13125</name>
</gene>
<protein>
    <submittedName>
        <fullName evidence="3">Mannose-6-phosphate isomerase</fullName>
    </submittedName>
</protein>
<evidence type="ECO:0000256" key="2">
    <source>
        <dbReference type="ARBA" id="ARBA00023235"/>
    </source>
</evidence>
<dbReference type="EMBL" id="FWYD01000031">
    <property type="protein sequence ID" value="SMD10091.1"/>
    <property type="molecule type" value="Genomic_DNA"/>
</dbReference>
<evidence type="ECO:0000313" key="4">
    <source>
        <dbReference type="Proteomes" id="UP000192330"/>
    </source>
</evidence>
<name>A0A1W2EK29_9RHOB</name>
<dbReference type="InterPro" id="IPR010819">
    <property type="entry name" value="AGE/CE"/>
</dbReference>
<dbReference type="GO" id="GO:0005975">
    <property type="term" value="P:carbohydrate metabolic process"/>
    <property type="evidence" value="ECO:0007669"/>
    <property type="project" value="InterPro"/>
</dbReference>
<dbReference type="OrthoDB" id="9806359at2"/>
<dbReference type="RefSeq" id="WP_084354989.1">
    <property type="nucleotide sequence ID" value="NZ_FWYD01000031.1"/>
</dbReference>
<dbReference type="STRING" id="1387277.SAMN06295998_13125"/>
<organism evidence="3 4">
    <name type="scientific">Primorskyibacter flagellatus</name>
    <dbReference type="NCBI Taxonomy" id="1387277"/>
    <lineage>
        <taxon>Bacteria</taxon>
        <taxon>Pseudomonadati</taxon>
        <taxon>Pseudomonadota</taxon>
        <taxon>Alphaproteobacteria</taxon>
        <taxon>Rhodobacterales</taxon>
        <taxon>Roseobacteraceae</taxon>
        <taxon>Primorskyibacter</taxon>
    </lineage>
</organism>